<dbReference type="Proteomes" id="UP000291116">
    <property type="component" value="Unassembled WGS sequence"/>
</dbReference>
<name>A0A448ZPY6_9STRA</name>
<sequence length="79" mass="9101">MPKRSGPFLYPLGLTLGLPSCLLNTKAWAKRGERGFAILLPLHSQNFHHSFSTGRPFFEGVFVTFPIRNCFQYFWPLLE</sequence>
<reference evidence="1 2" key="1">
    <citation type="submission" date="2019-01" db="EMBL/GenBank/DDBJ databases">
        <authorList>
            <person name="Ferrante I. M."/>
        </authorList>
    </citation>
    <scope>NUCLEOTIDE SEQUENCE [LARGE SCALE GENOMIC DNA]</scope>
    <source>
        <strain evidence="1 2">B856</strain>
    </source>
</reference>
<accession>A0A448ZPY6</accession>
<evidence type="ECO:0000313" key="1">
    <source>
        <dbReference type="EMBL" id="VEU44111.1"/>
    </source>
</evidence>
<evidence type="ECO:0000313" key="2">
    <source>
        <dbReference type="Proteomes" id="UP000291116"/>
    </source>
</evidence>
<dbReference type="AlphaFoldDB" id="A0A448ZPY6"/>
<organism evidence="1 2">
    <name type="scientific">Pseudo-nitzschia multistriata</name>
    <dbReference type="NCBI Taxonomy" id="183589"/>
    <lineage>
        <taxon>Eukaryota</taxon>
        <taxon>Sar</taxon>
        <taxon>Stramenopiles</taxon>
        <taxon>Ochrophyta</taxon>
        <taxon>Bacillariophyta</taxon>
        <taxon>Bacillariophyceae</taxon>
        <taxon>Bacillariophycidae</taxon>
        <taxon>Bacillariales</taxon>
        <taxon>Bacillariaceae</taxon>
        <taxon>Pseudo-nitzschia</taxon>
    </lineage>
</organism>
<gene>
    <name evidence="1" type="ORF">PSNMU_V1.4_AUG-EV-PASAV3_0111810</name>
</gene>
<proteinExistence type="predicted"/>
<protein>
    <submittedName>
        <fullName evidence="1">Uncharacterized protein</fullName>
    </submittedName>
</protein>
<keyword evidence="2" id="KW-1185">Reference proteome</keyword>
<dbReference type="EMBL" id="CAACVS010000616">
    <property type="protein sequence ID" value="VEU44111.1"/>
    <property type="molecule type" value="Genomic_DNA"/>
</dbReference>